<evidence type="ECO:0000313" key="3">
    <source>
        <dbReference type="RefSeq" id="XP_016442549.1"/>
    </source>
</evidence>
<protein>
    <submittedName>
        <fullName evidence="3">UDP-glycosyltransferase 90A1-like</fullName>
    </submittedName>
</protein>
<proteinExistence type="inferred from homology"/>
<organism evidence="3">
    <name type="scientific">Nicotiana tabacum</name>
    <name type="common">Common tobacco</name>
    <dbReference type="NCBI Taxonomy" id="4097"/>
    <lineage>
        <taxon>Eukaryota</taxon>
        <taxon>Viridiplantae</taxon>
        <taxon>Streptophyta</taxon>
        <taxon>Embryophyta</taxon>
        <taxon>Tracheophyta</taxon>
        <taxon>Spermatophyta</taxon>
        <taxon>Magnoliopsida</taxon>
        <taxon>eudicotyledons</taxon>
        <taxon>Gunneridae</taxon>
        <taxon>Pentapetalae</taxon>
        <taxon>asterids</taxon>
        <taxon>lamiids</taxon>
        <taxon>Solanales</taxon>
        <taxon>Solanaceae</taxon>
        <taxon>Nicotianoideae</taxon>
        <taxon>Nicotianeae</taxon>
        <taxon>Nicotiana</taxon>
    </lineage>
</organism>
<gene>
    <name evidence="3" type="primary">LOC107767960</name>
</gene>
<evidence type="ECO:0000256" key="1">
    <source>
        <dbReference type="ARBA" id="ARBA00009995"/>
    </source>
</evidence>
<sequence>MALMSLIPPITFMITDRALSWTLDSANKFDIPRLSYHTMSPFSTCMGRSSCALLRIELSDNEPFTTTLILDVVLAWCIGPSCEQQKAQLVKPASHIMKWLDEMLQQGKLVLYVAFGTQAQISPEQFKEIKIELEKSQVNFLWVVRRNTIADEVNDRVGFDFKDRVKNRGLVVTEWVDQIEILSHESVQGFLSHCGWNSIIESICANVPILAWPMMGNNI</sequence>
<dbReference type="PaxDb" id="4097-A0A1S3XRP8"/>
<dbReference type="PANTHER" id="PTHR48047:SF51">
    <property type="entry name" value="GLYCOSYLTRANSFERASE"/>
    <property type="match status" value="1"/>
</dbReference>
<name>A0A1S3XRP8_TOBAC</name>
<dbReference type="Pfam" id="PF00201">
    <property type="entry name" value="UDPGT"/>
    <property type="match status" value="1"/>
</dbReference>
<dbReference type="CDD" id="cd03784">
    <property type="entry name" value="GT1_Gtf-like"/>
    <property type="match status" value="1"/>
</dbReference>
<dbReference type="GO" id="GO:0035251">
    <property type="term" value="F:UDP-glucosyltransferase activity"/>
    <property type="evidence" value="ECO:0000318"/>
    <property type="project" value="GO_Central"/>
</dbReference>
<evidence type="ECO:0000256" key="2">
    <source>
        <dbReference type="ARBA" id="ARBA00022679"/>
    </source>
</evidence>
<reference evidence="3" key="1">
    <citation type="submission" date="2025-08" db="UniProtKB">
        <authorList>
            <consortium name="RefSeq"/>
        </authorList>
    </citation>
    <scope>IDENTIFICATION</scope>
</reference>
<comment type="similarity">
    <text evidence="1">Belongs to the UDP-glycosyltransferase family.</text>
</comment>
<dbReference type="STRING" id="4097.A0A1S3XRP8"/>
<dbReference type="Gene3D" id="3.40.50.2000">
    <property type="entry name" value="Glycogen Phosphorylase B"/>
    <property type="match status" value="2"/>
</dbReference>
<dbReference type="SMR" id="A0A1S3XRP8"/>
<dbReference type="KEGG" id="nta:107767960"/>
<dbReference type="OrthoDB" id="1737981at2759"/>
<dbReference type="InterPro" id="IPR002213">
    <property type="entry name" value="UDP_glucos_trans"/>
</dbReference>
<dbReference type="RefSeq" id="XP_016442549.1">
    <property type="nucleotide sequence ID" value="XM_016587063.1"/>
</dbReference>
<dbReference type="SUPFAM" id="SSF53756">
    <property type="entry name" value="UDP-Glycosyltransferase/glycogen phosphorylase"/>
    <property type="match status" value="1"/>
</dbReference>
<accession>A0A1S3XRP8</accession>
<keyword evidence="2" id="KW-0808">Transferase</keyword>
<dbReference type="AlphaFoldDB" id="A0A1S3XRP8"/>
<dbReference type="PANTHER" id="PTHR48047">
    <property type="entry name" value="GLYCOSYLTRANSFERASE"/>
    <property type="match status" value="1"/>
</dbReference>